<dbReference type="SUPFAM" id="SSF52833">
    <property type="entry name" value="Thioredoxin-like"/>
    <property type="match status" value="1"/>
</dbReference>
<dbReference type="GeneID" id="79267787"/>
<feature type="domain" description="Thioredoxin" evidence="2">
    <location>
        <begin position="10"/>
        <end position="169"/>
    </location>
</feature>
<evidence type="ECO:0000313" key="4">
    <source>
        <dbReference type="Proteomes" id="UP001596398"/>
    </source>
</evidence>
<dbReference type="PROSITE" id="PS51352">
    <property type="entry name" value="THIOREDOXIN_2"/>
    <property type="match status" value="1"/>
</dbReference>
<protein>
    <submittedName>
        <fullName evidence="3">Thioredoxin family protein</fullName>
    </submittedName>
</protein>
<accession>A0ABD5ZRZ8</accession>
<proteinExistence type="predicted"/>
<dbReference type="Gene3D" id="3.40.30.10">
    <property type="entry name" value="Glutaredoxin"/>
    <property type="match status" value="1"/>
</dbReference>
<organism evidence="3 4">
    <name type="scientific">Halosegnis marinus</name>
    <dbReference type="NCBI Taxonomy" id="3034023"/>
    <lineage>
        <taxon>Archaea</taxon>
        <taxon>Methanobacteriati</taxon>
        <taxon>Methanobacteriota</taxon>
        <taxon>Stenosarchaea group</taxon>
        <taxon>Halobacteria</taxon>
        <taxon>Halobacteriales</taxon>
        <taxon>Natronomonadaceae</taxon>
        <taxon>Halosegnis</taxon>
    </lineage>
</organism>
<dbReference type="InterPro" id="IPR000866">
    <property type="entry name" value="AhpC/TSA"/>
</dbReference>
<dbReference type="InterPro" id="IPR013766">
    <property type="entry name" value="Thioredoxin_domain"/>
</dbReference>
<dbReference type="EMBL" id="JBHTAP010000001">
    <property type="protein sequence ID" value="MFC7236081.1"/>
    <property type="molecule type" value="Genomic_DNA"/>
</dbReference>
<dbReference type="PANTHER" id="PTHR43640">
    <property type="entry name" value="OS07G0260300 PROTEIN"/>
    <property type="match status" value="1"/>
</dbReference>
<keyword evidence="4" id="KW-1185">Reference proteome</keyword>
<evidence type="ECO:0000256" key="1">
    <source>
        <dbReference type="SAM" id="MobiDB-lite"/>
    </source>
</evidence>
<dbReference type="Pfam" id="PF00578">
    <property type="entry name" value="AhpC-TSA"/>
    <property type="match status" value="1"/>
</dbReference>
<dbReference type="PANTHER" id="PTHR43640:SF1">
    <property type="entry name" value="THIOREDOXIN-DEPENDENT PEROXIREDOXIN"/>
    <property type="match status" value="1"/>
</dbReference>
<name>A0ABD5ZRZ8_9EURY</name>
<evidence type="ECO:0000313" key="3">
    <source>
        <dbReference type="EMBL" id="MFC7236081.1"/>
    </source>
</evidence>
<dbReference type="RefSeq" id="WP_276234233.1">
    <property type="nucleotide sequence ID" value="NZ_CP119802.1"/>
</dbReference>
<dbReference type="CDD" id="cd02969">
    <property type="entry name" value="PRX_like1"/>
    <property type="match status" value="1"/>
</dbReference>
<sequence>MVQAESESELHRGDVAPDFRLDGTDGASYTPDSFADNDALLVVFTCNHCPYAKAKFGALNAIAADYDDCAVVGINPNDAEEYPDDSYERMCELVDDGTVAYDAYLRDDDASVADAYGAVCTPDPFLFGREDGEWVLKYHGRLDDALNPDDEPSGGPGSEARRAIDAVLAGEDVELDDNPSRGCSIKWPEA</sequence>
<dbReference type="InterPro" id="IPR036249">
    <property type="entry name" value="Thioredoxin-like_sf"/>
</dbReference>
<reference evidence="3 4" key="1">
    <citation type="journal article" date="2019" name="Int. J. Syst. Evol. Microbiol.">
        <title>The Global Catalogue of Microorganisms (GCM) 10K type strain sequencing project: providing services to taxonomists for standard genome sequencing and annotation.</title>
        <authorList>
            <consortium name="The Broad Institute Genomics Platform"/>
            <consortium name="The Broad Institute Genome Sequencing Center for Infectious Disease"/>
            <person name="Wu L."/>
            <person name="Ma J."/>
        </authorList>
    </citation>
    <scope>NUCLEOTIDE SEQUENCE [LARGE SCALE GENOMIC DNA]</scope>
    <source>
        <strain evidence="3 4">DT85</strain>
    </source>
</reference>
<dbReference type="InterPro" id="IPR047262">
    <property type="entry name" value="PRX-like1"/>
</dbReference>
<dbReference type="Proteomes" id="UP001596398">
    <property type="component" value="Unassembled WGS sequence"/>
</dbReference>
<gene>
    <name evidence="3" type="ORF">ACFQJ4_12215</name>
</gene>
<feature type="region of interest" description="Disordered" evidence="1">
    <location>
        <begin position="169"/>
        <end position="190"/>
    </location>
</feature>
<comment type="caution">
    <text evidence="3">The sequence shown here is derived from an EMBL/GenBank/DDBJ whole genome shotgun (WGS) entry which is preliminary data.</text>
</comment>
<evidence type="ECO:0000259" key="2">
    <source>
        <dbReference type="PROSITE" id="PS51352"/>
    </source>
</evidence>
<dbReference type="AlphaFoldDB" id="A0ABD5ZRZ8"/>